<dbReference type="InterPro" id="IPR005829">
    <property type="entry name" value="Sugar_transporter_CS"/>
</dbReference>
<dbReference type="PANTHER" id="PTHR48020">
    <property type="entry name" value="PROTON MYO-INOSITOL COTRANSPORTER"/>
    <property type="match status" value="1"/>
</dbReference>
<comment type="catalytic activity">
    <reaction evidence="10">
        <text>D-xylose(out) = D-xylose(in)</text>
        <dbReference type="Rhea" id="RHEA:78427"/>
        <dbReference type="ChEBI" id="CHEBI:53455"/>
    </reaction>
    <physiologicalReaction direction="left-to-right" evidence="10">
        <dbReference type="Rhea" id="RHEA:78428"/>
    </physiologicalReaction>
</comment>
<evidence type="ECO:0000256" key="12">
    <source>
        <dbReference type="ARBA" id="ARBA00044668"/>
    </source>
</evidence>
<keyword evidence="4" id="KW-0813">Transport</keyword>
<comment type="catalytic activity">
    <reaction evidence="12">
        <text>D-glucosamine(out) = D-glucosamine(in)</text>
        <dbReference type="Rhea" id="RHEA:78423"/>
        <dbReference type="ChEBI" id="CHEBI:58723"/>
    </reaction>
    <physiologicalReaction direction="left-to-right" evidence="12">
        <dbReference type="Rhea" id="RHEA:78424"/>
    </physiologicalReaction>
</comment>
<comment type="subunit">
    <text evidence="3">Homodimer.</text>
</comment>
<comment type="catalytic activity">
    <reaction evidence="8">
        <text>D-galactose(in) = D-galactose(out)</text>
        <dbReference type="Rhea" id="RHEA:34915"/>
        <dbReference type="ChEBI" id="CHEBI:4139"/>
    </reaction>
    <physiologicalReaction direction="right-to-left" evidence="8">
        <dbReference type="Rhea" id="RHEA:34917"/>
    </physiologicalReaction>
</comment>
<evidence type="ECO:0000256" key="11">
    <source>
        <dbReference type="ARBA" id="ARBA00044662"/>
    </source>
</evidence>
<dbReference type="InterPro" id="IPR050814">
    <property type="entry name" value="Myo-inositol_Transporter"/>
</dbReference>
<evidence type="ECO:0000256" key="9">
    <source>
        <dbReference type="ARBA" id="ARBA00044648"/>
    </source>
</evidence>
<evidence type="ECO:0000256" key="6">
    <source>
        <dbReference type="ARBA" id="ARBA00022989"/>
    </source>
</evidence>
<dbReference type="GO" id="GO:0016324">
    <property type="term" value="C:apical plasma membrane"/>
    <property type="evidence" value="ECO:0007669"/>
    <property type="project" value="TreeGrafter"/>
</dbReference>
<dbReference type="InterPro" id="IPR036259">
    <property type="entry name" value="MFS_trans_sf"/>
</dbReference>
<dbReference type="Pfam" id="PF00083">
    <property type="entry name" value="Sugar_tr"/>
    <property type="match status" value="2"/>
</dbReference>
<comment type="subcellular location">
    <subcellularLocation>
        <location evidence="1">Membrane</location>
        <topology evidence="1">Multi-pass membrane protein</topology>
    </subcellularLocation>
</comment>
<name>A0A7S4J277_9STRA</name>
<comment type="catalytic activity">
    <reaction evidence="11">
        <text>D-mannose(out) = D-mannose(in)</text>
        <dbReference type="Rhea" id="RHEA:78391"/>
        <dbReference type="ChEBI" id="CHEBI:4208"/>
    </reaction>
    <physiologicalReaction direction="left-to-right" evidence="11">
        <dbReference type="Rhea" id="RHEA:78392"/>
    </physiologicalReaction>
</comment>
<comment type="similarity">
    <text evidence="2">Belongs to the major facilitator superfamily. Sugar transporter (TC 2.A.1.1) family.</text>
</comment>
<dbReference type="InterPro" id="IPR020846">
    <property type="entry name" value="MFS_dom"/>
</dbReference>
<evidence type="ECO:0000256" key="8">
    <source>
        <dbReference type="ARBA" id="ARBA00044637"/>
    </source>
</evidence>
<dbReference type="PRINTS" id="PR00171">
    <property type="entry name" value="SUGRTRNSPORT"/>
</dbReference>
<keyword evidence="5 15" id="KW-0812">Transmembrane</keyword>
<proteinExistence type="inferred from homology"/>
<evidence type="ECO:0000256" key="3">
    <source>
        <dbReference type="ARBA" id="ARBA00011738"/>
    </source>
</evidence>
<accession>A0A7S4J277</accession>
<evidence type="ECO:0000256" key="13">
    <source>
        <dbReference type="ARBA" id="ARBA00044710"/>
    </source>
</evidence>
<organism evidence="17">
    <name type="scientific">Odontella aurita</name>
    <dbReference type="NCBI Taxonomy" id="265563"/>
    <lineage>
        <taxon>Eukaryota</taxon>
        <taxon>Sar</taxon>
        <taxon>Stramenopiles</taxon>
        <taxon>Ochrophyta</taxon>
        <taxon>Bacillariophyta</taxon>
        <taxon>Mediophyceae</taxon>
        <taxon>Biddulphiophycidae</taxon>
        <taxon>Eupodiscales</taxon>
        <taxon>Odontellaceae</taxon>
        <taxon>Odontella</taxon>
    </lineage>
</organism>
<evidence type="ECO:0000256" key="14">
    <source>
        <dbReference type="ARBA" id="ARBA00044780"/>
    </source>
</evidence>
<dbReference type="SUPFAM" id="SSF103473">
    <property type="entry name" value="MFS general substrate transporter"/>
    <property type="match status" value="1"/>
</dbReference>
<evidence type="ECO:0000256" key="10">
    <source>
        <dbReference type="ARBA" id="ARBA00044656"/>
    </source>
</evidence>
<evidence type="ECO:0000256" key="7">
    <source>
        <dbReference type="ARBA" id="ARBA00023136"/>
    </source>
</evidence>
<dbReference type="InterPro" id="IPR003663">
    <property type="entry name" value="Sugar/inositol_transpt"/>
</dbReference>
<keyword evidence="7 15" id="KW-0472">Membrane</keyword>
<reference evidence="17" key="1">
    <citation type="submission" date="2021-01" db="EMBL/GenBank/DDBJ databases">
        <authorList>
            <person name="Corre E."/>
            <person name="Pelletier E."/>
            <person name="Niang G."/>
            <person name="Scheremetjew M."/>
            <person name="Finn R."/>
            <person name="Kale V."/>
            <person name="Holt S."/>
            <person name="Cochrane G."/>
            <person name="Meng A."/>
            <person name="Brown T."/>
            <person name="Cohen L."/>
        </authorList>
    </citation>
    <scope>NUCLEOTIDE SEQUENCE</scope>
    <source>
        <strain evidence="17">Isolate 1302-5</strain>
    </source>
</reference>
<dbReference type="InterPro" id="IPR005828">
    <property type="entry name" value="MFS_sugar_transport-like"/>
</dbReference>
<dbReference type="AlphaFoldDB" id="A0A7S4J277"/>
<protein>
    <recommendedName>
        <fullName evidence="14">Hexose transporter 1</fullName>
    </recommendedName>
</protein>
<feature type="transmembrane region" description="Helical" evidence="15">
    <location>
        <begin position="69"/>
        <end position="89"/>
    </location>
</feature>
<sequence>MEEEESMWHGGTRFLRRVVSMLCHAPTRRALLLGCGLMALQQCSGVNTVMYYSASIYQMSGFDDITSIWLSGLTALGQVAGLVLSILLVERAGRRLLVLTSLFFVTISLFGLGASFYYGRIMSAAVIYSDDLCQSQPATVWDGITAHCFDCAQIEGCGFCGGNCVLGSEVGPLNQSSCSTDEWLYDSCPNEYGWMPVMFMVAYLLAFGVGMGGLPWTINSEIYPLHHRSLAVSFSTATNWSGNMIVSATFLTIASPAVLTTHGMLPKSHEGRIFCCSCLGTLTFGLLF</sequence>
<evidence type="ECO:0000256" key="2">
    <source>
        <dbReference type="ARBA" id="ARBA00010992"/>
    </source>
</evidence>
<dbReference type="GO" id="GO:0005366">
    <property type="term" value="F:myo-inositol:proton symporter activity"/>
    <property type="evidence" value="ECO:0007669"/>
    <property type="project" value="TreeGrafter"/>
</dbReference>
<comment type="catalytic activity">
    <reaction evidence="9">
        <text>D-glucose(out) = D-glucose(in)</text>
        <dbReference type="Rhea" id="RHEA:60376"/>
        <dbReference type="ChEBI" id="CHEBI:4167"/>
    </reaction>
    <physiologicalReaction direction="left-to-right" evidence="9">
        <dbReference type="Rhea" id="RHEA:60377"/>
    </physiologicalReaction>
</comment>
<feature type="transmembrane region" description="Helical" evidence="15">
    <location>
        <begin position="193"/>
        <end position="216"/>
    </location>
</feature>
<dbReference type="PANTHER" id="PTHR48020:SF12">
    <property type="entry name" value="PROTON MYO-INOSITOL COTRANSPORTER"/>
    <property type="match status" value="1"/>
</dbReference>
<evidence type="ECO:0000256" key="1">
    <source>
        <dbReference type="ARBA" id="ARBA00004141"/>
    </source>
</evidence>
<dbReference type="PROSITE" id="PS50850">
    <property type="entry name" value="MFS"/>
    <property type="match status" value="1"/>
</dbReference>
<dbReference type="PROSITE" id="PS00216">
    <property type="entry name" value="SUGAR_TRANSPORT_1"/>
    <property type="match status" value="1"/>
</dbReference>
<keyword evidence="6 15" id="KW-1133">Transmembrane helix</keyword>
<evidence type="ECO:0000256" key="15">
    <source>
        <dbReference type="SAM" id="Phobius"/>
    </source>
</evidence>
<evidence type="ECO:0000313" key="17">
    <source>
        <dbReference type="EMBL" id="CAE2248234.1"/>
    </source>
</evidence>
<gene>
    <name evidence="17" type="ORF">OAUR00152_LOCUS19916</name>
</gene>
<comment type="catalytic activity">
    <reaction evidence="13">
        <text>D-fructose(out) = D-fructose(in)</text>
        <dbReference type="Rhea" id="RHEA:60372"/>
        <dbReference type="ChEBI" id="CHEBI:37721"/>
    </reaction>
    <physiologicalReaction direction="left-to-right" evidence="13">
        <dbReference type="Rhea" id="RHEA:60373"/>
    </physiologicalReaction>
</comment>
<evidence type="ECO:0000256" key="4">
    <source>
        <dbReference type="ARBA" id="ARBA00022448"/>
    </source>
</evidence>
<feature type="transmembrane region" description="Helical" evidence="15">
    <location>
        <begin position="237"/>
        <end position="259"/>
    </location>
</feature>
<feature type="domain" description="Major facilitator superfamily (MFS) profile" evidence="16">
    <location>
        <begin position="1"/>
        <end position="288"/>
    </location>
</feature>
<dbReference type="Gene3D" id="1.20.1250.20">
    <property type="entry name" value="MFS general substrate transporter like domains"/>
    <property type="match status" value="2"/>
</dbReference>
<evidence type="ECO:0000259" key="16">
    <source>
        <dbReference type="PROSITE" id="PS50850"/>
    </source>
</evidence>
<dbReference type="EMBL" id="HBKQ01029237">
    <property type="protein sequence ID" value="CAE2248234.1"/>
    <property type="molecule type" value="Transcribed_RNA"/>
</dbReference>
<feature type="transmembrane region" description="Helical" evidence="15">
    <location>
        <begin position="96"/>
        <end position="118"/>
    </location>
</feature>
<evidence type="ECO:0000256" key="5">
    <source>
        <dbReference type="ARBA" id="ARBA00022692"/>
    </source>
</evidence>